<organism evidence="1 2">
    <name type="scientific">Pluteus cervinus</name>
    <dbReference type="NCBI Taxonomy" id="181527"/>
    <lineage>
        <taxon>Eukaryota</taxon>
        <taxon>Fungi</taxon>
        <taxon>Dikarya</taxon>
        <taxon>Basidiomycota</taxon>
        <taxon>Agaricomycotina</taxon>
        <taxon>Agaricomycetes</taxon>
        <taxon>Agaricomycetidae</taxon>
        <taxon>Agaricales</taxon>
        <taxon>Pluteineae</taxon>
        <taxon>Pluteaceae</taxon>
        <taxon>Pluteus</taxon>
    </lineage>
</organism>
<name>A0ACD3B9F7_9AGAR</name>
<accession>A0ACD3B9F7</accession>
<evidence type="ECO:0000313" key="2">
    <source>
        <dbReference type="Proteomes" id="UP000308600"/>
    </source>
</evidence>
<evidence type="ECO:0000313" key="1">
    <source>
        <dbReference type="EMBL" id="TFK74207.1"/>
    </source>
</evidence>
<reference evidence="1 2" key="1">
    <citation type="journal article" date="2019" name="Nat. Ecol. Evol.">
        <title>Megaphylogeny resolves global patterns of mushroom evolution.</title>
        <authorList>
            <person name="Varga T."/>
            <person name="Krizsan K."/>
            <person name="Foldi C."/>
            <person name="Dima B."/>
            <person name="Sanchez-Garcia M."/>
            <person name="Sanchez-Ramirez S."/>
            <person name="Szollosi G.J."/>
            <person name="Szarkandi J.G."/>
            <person name="Papp V."/>
            <person name="Albert L."/>
            <person name="Andreopoulos W."/>
            <person name="Angelini C."/>
            <person name="Antonin V."/>
            <person name="Barry K.W."/>
            <person name="Bougher N.L."/>
            <person name="Buchanan P."/>
            <person name="Buyck B."/>
            <person name="Bense V."/>
            <person name="Catcheside P."/>
            <person name="Chovatia M."/>
            <person name="Cooper J."/>
            <person name="Damon W."/>
            <person name="Desjardin D."/>
            <person name="Finy P."/>
            <person name="Geml J."/>
            <person name="Haridas S."/>
            <person name="Hughes K."/>
            <person name="Justo A."/>
            <person name="Karasinski D."/>
            <person name="Kautmanova I."/>
            <person name="Kiss B."/>
            <person name="Kocsube S."/>
            <person name="Kotiranta H."/>
            <person name="LaButti K.M."/>
            <person name="Lechner B.E."/>
            <person name="Liimatainen K."/>
            <person name="Lipzen A."/>
            <person name="Lukacs Z."/>
            <person name="Mihaltcheva S."/>
            <person name="Morgado L.N."/>
            <person name="Niskanen T."/>
            <person name="Noordeloos M.E."/>
            <person name="Ohm R.A."/>
            <person name="Ortiz-Santana B."/>
            <person name="Ovrebo C."/>
            <person name="Racz N."/>
            <person name="Riley R."/>
            <person name="Savchenko A."/>
            <person name="Shiryaev A."/>
            <person name="Soop K."/>
            <person name="Spirin V."/>
            <person name="Szebenyi C."/>
            <person name="Tomsovsky M."/>
            <person name="Tulloss R.E."/>
            <person name="Uehling J."/>
            <person name="Grigoriev I.V."/>
            <person name="Vagvolgyi C."/>
            <person name="Papp T."/>
            <person name="Martin F.M."/>
            <person name="Miettinen O."/>
            <person name="Hibbett D.S."/>
            <person name="Nagy L.G."/>
        </authorList>
    </citation>
    <scope>NUCLEOTIDE SEQUENCE [LARGE SCALE GENOMIC DNA]</scope>
    <source>
        <strain evidence="1 2">NL-1719</strain>
    </source>
</reference>
<dbReference type="EMBL" id="ML208269">
    <property type="protein sequence ID" value="TFK74207.1"/>
    <property type="molecule type" value="Genomic_DNA"/>
</dbReference>
<gene>
    <name evidence="1" type="ORF">BDN72DRAFT_813031</name>
</gene>
<keyword evidence="2" id="KW-1185">Reference proteome</keyword>
<proteinExistence type="predicted"/>
<protein>
    <submittedName>
        <fullName evidence="1">Uncharacterized protein</fullName>
    </submittedName>
</protein>
<sequence>MTPPPDKRLLWHPRRDNKFIVGGTSQITLYEWASDYPEIRRITSQHDLHYMKCFAWSPDPLYDDLIAVGTGTGKVDLIRLESTKYNRQHNVLPSGHTVSLPVLKSRACNALAFSTGNSNYLAVGLEKVRGESSLVIWDVNAPTPLLSVPPSSSSHAHIDTHVSLPPKPVIPRAEVGPRVDGHILQQHAPTEAVNALAFLPESTHLLFAGLSHRWLRLFDLRSLAPATVNVAAKVQGIATDPFDHHRIATFSEGVVTVWDQRRLSTPLLTFTERDAVADGAILRFTAQHTPVPYSTIEFSSTRRGTLATHQRDDVYIRFWDLTGAQTVESPPSDSETKSQTGGSIAPTAGRTKKSWAGLPWTTGGVLTSQPQPDQSPKETENYSSVILSETRRTKYFQRPLISFALVPNTQQTQSITSNVMVINNKGDLELYAVHDTPKQVLWNARGDLTYGAGRTMRVLDGYSLDDEDELGRDPWDIATTDGIKHSVERDKENLDGRKESRDRDYHEEQRQQQHHSGEGPAVDRGRTRASEPNIPSHRRQHKSNPAPLFGRGDEDGFPALGVTPAIPTSSSGLGRHGRHQPHEHHHAYSPSSGRAGKADSHARSGSGTIGRYDALSRDTERRKKSPLSRTRSGSRGMRGHVKGIWSVVEDDISMTMRRRTILGYGLSKPENNVFITQNPDDPSDTASQTLSEIWDWIWHSQDLLCTPTSRIHGYDFAFQGLIGIWEGFSPISNSPPTQSHHHTHRNSIESTQSQSSYQTSNSNLLDPHTIPSIQEQHPGPPRRHNSHHNSNSNNSNRRSTSPFQGDSLHGNFYAALNALASRNGMDKAPWKPGVATSRPLQRQVALWICGWGFREEDMNRAIDRWKKEGQHSRAACWLVFTRRYGEAVKLLMQSNDEAHKMMSGTVAALIPHGSGSKSTELREHCERLIVWLQDPYFRAMLTHLALGEWSEVLEEDMLPFRERLAIAFQFLDDKSLTSYLRRVTDRACSGGDIEGLLVTGLTKSGVDILQSYIDRTGDIQTGAILGSYVCPVKFLDGRVERWLEAYRDLLDGFKLHHHRVGFDIERGQRIQDAVLQQQSAGGEWVPRQILLKCGFCSKPVNSGTALAKQKGQATACPHCNRALPRCSICLLTLSIVQDGPREVELMNSQHRDPYDDAIVICQSCRHGGHATHILQWFFGDEGARSHGVCPVADCDCRCADEF</sequence>
<dbReference type="Proteomes" id="UP000308600">
    <property type="component" value="Unassembled WGS sequence"/>
</dbReference>